<keyword evidence="10" id="KW-1185">Reference proteome</keyword>
<comment type="subcellular location">
    <subcellularLocation>
        <location evidence="1">Mitochondrion</location>
    </subcellularLocation>
</comment>
<dbReference type="Gene3D" id="3.40.30.10">
    <property type="entry name" value="Glutaredoxin"/>
    <property type="match status" value="1"/>
</dbReference>
<evidence type="ECO:0000256" key="7">
    <source>
        <dbReference type="ARBA" id="ARBA00035180"/>
    </source>
</evidence>
<dbReference type="PANTHER" id="PTHR33618">
    <property type="entry name" value="39S RIBOSOMAL PROTEIN L53, MITOCHONDRIAL"/>
    <property type="match status" value="1"/>
</dbReference>
<dbReference type="InterPro" id="IPR052473">
    <property type="entry name" value="mtLSU_mL53"/>
</dbReference>
<evidence type="ECO:0000256" key="3">
    <source>
        <dbReference type="ARBA" id="ARBA00022946"/>
    </source>
</evidence>
<keyword evidence="6" id="KW-0687">Ribonucleoprotein</keyword>
<comment type="caution">
    <text evidence="9">The sequence shown here is derived from an EMBL/GenBank/DDBJ whole genome shotgun (WGS) entry which is preliminary data.</text>
</comment>
<dbReference type="Proteomes" id="UP000485058">
    <property type="component" value="Unassembled WGS sequence"/>
</dbReference>
<gene>
    <name evidence="9" type="ORF">HaLaN_10092</name>
</gene>
<proteinExistence type="inferred from homology"/>
<keyword evidence="3" id="KW-0809">Transit peptide</keyword>
<evidence type="ECO:0000256" key="6">
    <source>
        <dbReference type="ARBA" id="ARBA00023274"/>
    </source>
</evidence>
<sequence>MLKHLKRAFVQFTPGDPRSASARELLQRLNSTGSKKSNPACKIEFKIDEDAAPGSSFVELQFSDDEQRKIALSATTVDDIARIIERKASAMELVALLKEVGYDPWKPSKRLTSVAAPAPALSREALLSGELGSVGTRM</sequence>
<evidence type="ECO:0000313" key="9">
    <source>
        <dbReference type="EMBL" id="GFH14102.1"/>
    </source>
</evidence>
<comment type="similarity">
    <text evidence="2">Belongs to the mitochondrion-specific ribosomal protein mL53 family.</text>
</comment>
<dbReference type="Pfam" id="PF10780">
    <property type="entry name" value="MRP_L53"/>
    <property type="match status" value="1"/>
</dbReference>
<protein>
    <recommendedName>
        <fullName evidence="7">Large ribosomal subunit protein mL53</fullName>
    </recommendedName>
    <alternativeName>
        <fullName evidence="8">39S ribosomal protein L53, mitochondrial</fullName>
    </alternativeName>
</protein>
<keyword evidence="5" id="KW-0496">Mitochondrion</keyword>
<keyword evidence="4" id="KW-0689">Ribosomal protein</keyword>
<evidence type="ECO:0000256" key="5">
    <source>
        <dbReference type="ARBA" id="ARBA00023128"/>
    </source>
</evidence>
<name>A0A699ZEX4_HAELA</name>
<evidence type="ECO:0000256" key="8">
    <source>
        <dbReference type="ARBA" id="ARBA00042721"/>
    </source>
</evidence>
<accession>A0A699ZEX4</accession>
<dbReference type="PANTHER" id="PTHR33618:SF1">
    <property type="entry name" value="LARGE RIBOSOMAL SUBUNIT PROTEIN ML53"/>
    <property type="match status" value="1"/>
</dbReference>
<dbReference type="AlphaFoldDB" id="A0A699ZEX4"/>
<evidence type="ECO:0000256" key="2">
    <source>
        <dbReference type="ARBA" id="ARBA00005557"/>
    </source>
</evidence>
<dbReference type="GO" id="GO:0005762">
    <property type="term" value="C:mitochondrial large ribosomal subunit"/>
    <property type="evidence" value="ECO:0007669"/>
    <property type="project" value="TreeGrafter"/>
</dbReference>
<reference evidence="9 10" key="1">
    <citation type="submission" date="2020-02" db="EMBL/GenBank/DDBJ databases">
        <title>Draft genome sequence of Haematococcus lacustris strain NIES-144.</title>
        <authorList>
            <person name="Morimoto D."/>
            <person name="Nakagawa S."/>
            <person name="Yoshida T."/>
            <person name="Sawayama S."/>
        </authorList>
    </citation>
    <scope>NUCLEOTIDE SEQUENCE [LARGE SCALE GENOMIC DNA]</scope>
    <source>
        <strain evidence="9 10">NIES-144</strain>
    </source>
</reference>
<evidence type="ECO:0000256" key="1">
    <source>
        <dbReference type="ARBA" id="ARBA00004173"/>
    </source>
</evidence>
<dbReference type="InterPro" id="IPR019716">
    <property type="entry name" value="Ribosomal_mL53"/>
</dbReference>
<evidence type="ECO:0000256" key="4">
    <source>
        <dbReference type="ARBA" id="ARBA00022980"/>
    </source>
</evidence>
<dbReference type="EMBL" id="BLLF01000686">
    <property type="protein sequence ID" value="GFH14102.1"/>
    <property type="molecule type" value="Genomic_DNA"/>
</dbReference>
<organism evidence="9 10">
    <name type="scientific">Haematococcus lacustris</name>
    <name type="common">Green alga</name>
    <name type="synonym">Haematococcus pluvialis</name>
    <dbReference type="NCBI Taxonomy" id="44745"/>
    <lineage>
        <taxon>Eukaryota</taxon>
        <taxon>Viridiplantae</taxon>
        <taxon>Chlorophyta</taxon>
        <taxon>core chlorophytes</taxon>
        <taxon>Chlorophyceae</taxon>
        <taxon>CS clade</taxon>
        <taxon>Chlamydomonadales</taxon>
        <taxon>Haematococcaceae</taxon>
        <taxon>Haematococcus</taxon>
    </lineage>
</organism>
<evidence type="ECO:0000313" key="10">
    <source>
        <dbReference type="Proteomes" id="UP000485058"/>
    </source>
</evidence>